<gene>
    <name evidence="3" type="ORF">FNH21_11930</name>
</gene>
<feature type="transmembrane region" description="Helical" evidence="1">
    <location>
        <begin position="140"/>
        <end position="158"/>
    </location>
</feature>
<evidence type="ECO:0000256" key="1">
    <source>
        <dbReference type="SAM" id="Phobius"/>
    </source>
</evidence>
<dbReference type="AlphaFoldDB" id="A0A7X1NR86"/>
<keyword evidence="1" id="KW-0472">Membrane</keyword>
<dbReference type="RefSeq" id="WP_152815819.1">
    <property type="nucleotide sequence ID" value="NZ_VJXX01000003.1"/>
</dbReference>
<evidence type="ECO:0000313" key="3">
    <source>
        <dbReference type="EMBL" id="MPY11417.1"/>
    </source>
</evidence>
<reference evidence="4" key="1">
    <citation type="submission" date="2019-07" db="EMBL/GenBank/DDBJ databases">
        <title>Arthrobacter KR32 sp. nov., isolated from mountain cheese made of cows milk.</title>
        <authorList>
            <person name="Flegler A."/>
        </authorList>
    </citation>
    <scope>NUCLEOTIDE SEQUENCE [LARGE SCALE GENOMIC DNA]</scope>
    <source>
        <strain evidence="4">KR32</strain>
    </source>
</reference>
<dbReference type="OrthoDB" id="3787741at2"/>
<comment type="caution">
    <text evidence="3">The sequence shown here is derived from an EMBL/GenBank/DDBJ whole genome shotgun (WGS) entry which is preliminary data.</text>
</comment>
<proteinExistence type="predicted"/>
<organism evidence="3 4">
    <name type="scientific">Arthrobacter bussei</name>
    <dbReference type="NCBI Taxonomy" id="2594179"/>
    <lineage>
        <taxon>Bacteria</taxon>
        <taxon>Bacillati</taxon>
        <taxon>Actinomycetota</taxon>
        <taxon>Actinomycetes</taxon>
        <taxon>Micrococcales</taxon>
        <taxon>Micrococcaceae</taxon>
        <taxon>Arthrobacter</taxon>
    </lineage>
</organism>
<evidence type="ECO:0000259" key="2">
    <source>
        <dbReference type="Pfam" id="PF04892"/>
    </source>
</evidence>
<keyword evidence="4" id="KW-1185">Reference proteome</keyword>
<keyword evidence="1" id="KW-1133">Transmembrane helix</keyword>
<accession>A0A7X1NR86</accession>
<sequence length="166" mass="18093">MAQAPRPPSPAPVRRIPTLSTAPLPSTRYRRITLVLCILWLIVLGLVVLSPLPVDRDGGTALRAALAGLQQAGWPSWLDYRFVETVANVIMFVPLGLFFFILAPRGWRWLGPVVGLGLSAGIEFTQLMALPERVASPYDVAANTAGSGVGTLLAWIMLRVRGRRRP</sequence>
<feature type="domain" description="VanZ-like" evidence="2">
    <location>
        <begin position="40"/>
        <end position="157"/>
    </location>
</feature>
<feature type="transmembrane region" description="Helical" evidence="1">
    <location>
        <begin position="32"/>
        <end position="52"/>
    </location>
</feature>
<dbReference type="InterPro" id="IPR006976">
    <property type="entry name" value="VanZ-like"/>
</dbReference>
<dbReference type="Proteomes" id="UP000326464">
    <property type="component" value="Unassembled WGS sequence"/>
</dbReference>
<feature type="transmembrane region" description="Helical" evidence="1">
    <location>
        <begin position="85"/>
        <end position="102"/>
    </location>
</feature>
<protein>
    <submittedName>
        <fullName evidence="3">VanZ family protein</fullName>
    </submittedName>
</protein>
<feature type="transmembrane region" description="Helical" evidence="1">
    <location>
        <begin position="109"/>
        <end position="128"/>
    </location>
</feature>
<keyword evidence="1" id="KW-0812">Transmembrane</keyword>
<name>A0A7X1NR86_9MICC</name>
<dbReference type="Pfam" id="PF04892">
    <property type="entry name" value="VanZ"/>
    <property type="match status" value="1"/>
</dbReference>
<dbReference type="PANTHER" id="PTHR28008:SF1">
    <property type="entry name" value="DOMAIN PROTEIN, PUTATIVE (AFU_ORTHOLOGUE AFUA_3G10980)-RELATED"/>
    <property type="match status" value="1"/>
</dbReference>
<evidence type="ECO:0000313" key="4">
    <source>
        <dbReference type="Proteomes" id="UP000326464"/>
    </source>
</evidence>
<dbReference type="EMBL" id="VJXX01000003">
    <property type="protein sequence ID" value="MPY11417.1"/>
    <property type="molecule type" value="Genomic_DNA"/>
</dbReference>
<dbReference type="PANTHER" id="PTHR28008">
    <property type="entry name" value="DOMAIN PROTEIN, PUTATIVE (AFU_ORTHOLOGUE AFUA_3G10980)-RELATED"/>
    <property type="match status" value="1"/>
</dbReference>